<protein>
    <recommendedName>
        <fullName evidence="1">F-box domain-containing protein</fullName>
    </recommendedName>
</protein>
<sequence length="397" mass="44993">MDRMSNLPDPILAHILSYLTTKDAVQTSLLAKRYRNLWASVPSVDLDFNDFLSSGKDVEENFVKFVNDVFKHREPLTLESFNLVWNDKSSDPTPATAWLDTAAKLKSKFLSASISAEKYQIEVPDSVFTSESLQELVLELIFWAISPRSVKLPCLKRLTLKNIYFEAEILEKLLSGSPAIEEMVLHNCIWNSCCIFSSTLKNLVLNDCCDEISLSLDVLICVPSLEFLEVYSSWSLTMGKLKFKDMKSLVGAQIHLKELSDEEPLFLTGLTNVKSLELVLSVSALMAMKNLLRRKTNKFPTFDNLRSLKIGGWSITHDFDLVACFLLHAPNLKKLTLLHNEELESSEENIEISLQLGYSFNIVEIIYEKDDMSASNLVKSVETHFKFIREGNIISSD</sequence>
<dbReference type="InterPro" id="IPR036047">
    <property type="entry name" value="F-box-like_dom_sf"/>
</dbReference>
<gene>
    <name evidence="2" type="ORF">LUZ63_015494</name>
</gene>
<keyword evidence="3" id="KW-1185">Reference proteome</keyword>
<dbReference type="SUPFAM" id="SSF81383">
    <property type="entry name" value="F-box domain"/>
    <property type="match status" value="1"/>
</dbReference>
<reference evidence="2" key="1">
    <citation type="journal article" date="2022" name="Cell">
        <title>Repeat-based holocentromeres influence genome architecture and karyotype evolution.</title>
        <authorList>
            <person name="Hofstatter P.G."/>
            <person name="Thangavel G."/>
            <person name="Lux T."/>
            <person name="Neumann P."/>
            <person name="Vondrak T."/>
            <person name="Novak P."/>
            <person name="Zhang M."/>
            <person name="Costa L."/>
            <person name="Castellani M."/>
            <person name="Scott A."/>
            <person name="Toegelov H."/>
            <person name="Fuchs J."/>
            <person name="Mata-Sucre Y."/>
            <person name="Dias Y."/>
            <person name="Vanzela A.L.L."/>
            <person name="Huettel B."/>
            <person name="Almeida C.C.S."/>
            <person name="Simkova H."/>
            <person name="Souza G."/>
            <person name="Pedrosa-Harand A."/>
            <person name="Macas J."/>
            <person name="Mayer K.F.X."/>
            <person name="Houben A."/>
            <person name="Marques A."/>
        </authorList>
    </citation>
    <scope>NUCLEOTIDE SEQUENCE</scope>
    <source>
        <strain evidence="2">RhyBre1mFocal</strain>
    </source>
</reference>
<dbReference type="InterPro" id="IPR053781">
    <property type="entry name" value="F-box_AtFBL13-like"/>
</dbReference>
<accession>A0A9Q0CD37</accession>
<dbReference type="InterPro" id="IPR001810">
    <property type="entry name" value="F-box_dom"/>
</dbReference>
<dbReference type="SUPFAM" id="SSF52058">
    <property type="entry name" value="L domain-like"/>
    <property type="match status" value="1"/>
</dbReference>
<dbReference type="Proteomes" id="UP001151287">
    <property type="component" value="Unassembled WGS sequence"/>
</dbReference>
<dbReference type="InterPro" id="IPR032675">
    <property type="entry name" value="LRR_dom_sf"/>
</dbReference>
<comment type="caution">
    <text evidence="2">The sequence shown here is derived from an EMBL/GenBank/DDBJ whole genome shotgun (WGS) entry which is preliminary data.</text>
</comment>
<dbReference type="PROSITE" id="PS50181">
    <property type="entry name" value="FBOX"/>
    <property type="match status" value="1"/>
</dbReference>
<evidence type="ECO:0000313" key="2">
    <source>
        <dbReference type="EMBL" id="KAJ1691339.1"/>
    </source>
</evidence>
<dbReference type="PANTHER" id="PTHR34223:SF51">
    <property type="entry name" value="OS06G0556300 PROTEIN"/>
    <property type="match status" value="1"/>
</dbReference>
<dbReference type="CDD" id="cd22160">
    <property type="entry name" value="F-box_AtFBL13-like"/>
    <property type="match status" value="1"/>
</dbReference>
<proteinExistence type="predicted"/>
<dbReference type="EMBL" id="JAMQYH010000004">
    <property type="protein sequence ID" value="KAJ1691339.1"/>
    <property type="molecule type" value="Genomic_DNA"/>
</dbReference>
<name>A0A9Q0CD37_9POAL</name>
<organism evidence="2 3">
    <name type="scientific">Rhynchospora breviuscula</name>
    <dbReference type="NCBI Taxonomy" id="2022672"/>
    <lineage>
        <taxon>Eukaryota</taxon>
        <taxon>Viridiplantae</taxon>
        <taxon>Streptophyta</taxon>
        <taxon>Embryophyta</taxon>
        <taxon>Tracheophyta</taxon>
        <taxon>Spermatophyta</taxon>
        <taxon>Magnoliopsida</taxon>
        <taxon>Liliopsida</taxon>
        <taxon>Poales</taxon>
        <taxon>Cyperaceae</taxon>
        <taxon>Cyperoideae</taxon>
        <taxon>Rhynchosporeae</taxon>
        <taxon>Rhynchospora</taxon>
    </lineage>
</organism>
<dbReference type="OrthoDB" id="582804at2759"/>
<feature type="domain" description="F-box" evidence="1">
    <location>
        <begin position="1"/>
        <end position="51"/>
    </location>
</feature>
<evidence type="ECO:0000313" key="3">
    <source>
        <dbReference type="Proteomes" id="UP001151287"/>
    </source>
</evidence>
<dbReference type="InterPro" id="IPR053197">
    <property type="entry name" value="F-box_SCFL_complex_component"/>
</dbReference>
<dbReference type="Gene3D" id="1.20.1280.50">
    <property type="match status" value="1"/>
</dbReference>
<dbReference type="Pfam" id="PF24758">
    <property type="entry name" value="LRR_At5g56370"/>
    <property type="match status" value="1"/>
</dbReference>
<dbReference type="InterPro" id="IPR055411">
    <property type="entry name" value="LRR_FXL15/At3g58940/PEG3-like"/>
</dbReference>
<dbReference type="AlphaFoldDB" id="A0A9Q0CD37"/>
<dbReference type="Gene3D" id="3.80.10.10">
    <property type="entry name" value="Ribonuclease Inhibitor"/>
    <property type="match status" value="1"/>
</dbReference>
<dbReference type="PANTHER" id="PTHR34223">
    <property type="entry name" value="OS11G0201299 PROTEIN"/>
    <property type="match status" value="1"/>
</dbReference>
<evidence type="ECO:0000259" key="1">
    <source>
        <dbReference type="PROSITE" id="PS50181"/>
    </source>
</evidence>
<dbReference type="Pfam" id="PF00646">
    <property type="entry name" value="F-box"/>
    <property type="match status" value="1"/>
</dbReference>